<organism evidence="3">
    <name type="scientific">Psorophora albipes</name>
    <dbReference type="NCBI Taxonomy" id="869069"/>
    <lineage>
        <taxon>Eukaryota</taxon>
        <taxon>Metazoa</taxon>
        <taxon>Ecdysozoa</taxon>
        <taxon>Arthropoda</taxon>
        <taxon>Hexapoda</taxon>
        <taxon>Insecta</taxon>
        <taxon>Pterygota</taxon>
        <taxon>Neoptera</taxon>
        <taxon>Endopterygota</taxon>
        <taxon>Diptera</taxon>
        <taxon>Nematocera</taxon>
        <taxon>Culicoidea</taxon>
        <taxon>Culicidae</taxon>
        <taxon>Culicinae</taxon>
        <taxon>Aedini</taxon>
        <taxon>Psorophora</taxon>
    </lineage>
</organism>
<reference evidence="3" key="1">
    <citation type="journal article" date="2013" name="BMC Genomics">
        <title>A deep insight into the sialotranscriptome of the mosquito, Psorophora albipes.</title>
        <authorList>
            <person name="Chagas A.C."/>
            <person name="Calvo E."/>
            <person name="Rios-Velasquez C.M."/>
            <person name="Pessoa F.A."/>
            <person name="Medeiros J.F."/>
            <person name="Ribeiro J.M."/>
        </authorList>
    </citation>
    <scope>NUCLEOTIDE SEQUENCE</scope>
</reference>
<accession>T1D6G4</accession>
<keyword evidence="1" id="KW-1133">Transmembrane helix</keyword>
<evidence type="ECO:0000256" key="1">
    <source>
        <dbReference type="SAM" id="Phobius"/>
    </source>
</evidence>
<feature type="transmembrane region" description="Helical" evidence="1">
    <location>
        <begin position="200"/>
        <end position="219"/>
    </location>
</feature>
<keyword evidence="2" id="KW-0732">Signal</keyword>
<evidence type="ECO:0000256" key="2">
    <source>
        <dbReference type="SAM" id="SignalP"/>
    </source>
</evidence>
<dbReference type="AlphaFoldDB" id="T1D6G4"/>
<feature type="chain" id="PRO_5004586657" evidence="2">
    <location>
        <begin position="24"/>
        <end position="225"/>
    </location>
</feature>
<feature type="signal peptide" evidence="2">
    <location>
        <begin position="1"/>
        <end position="23"/>
    </location>
</feature>
<keyword evidence="1" id="KW-0812">Transmembrane</keyword>
<sequence>MFGFSTQLRSLFFLSLLGTGEHGDQGGGVDEALIVDDHLVESIIDLVVGELVVTPVGQSVAELLAIDLAVHVEGLEGIDDDVVVILATAGHAVGEQRQQLGEVEWSLSFAKHLVQFLVGDELTQSIEGRAQIVLADHTILVVVHQLEGLLEFGDLLLGEEDEDGRWGLLGLAGGRATGRSSLGGGVRGGWRRWGLWRGGGLGGGLVLGGGLLLGLLWLLRHDAWV</sequence>
<name>T1D6G4_9DIPT</name>
<evidence type="ECO:0000313" key="3">
    <source>
        <dbReference type="EMBL" id="JAA94784.1"/>
    </source>
</evidence>
<feature type="non-terminal residue" evidence="3">
    <location>
        <position position="225"/>
    </location>
</feature>
<keyword evidence="1" id="KW-0472">Membrane</keyword>
<dbReference type="EMBL" id="GALA01000068">
    <property type="protein sequence ID" value="JAA94784.1"/>
    <property type="molecule type" value="mRNA"/>
</dbReference>
<proteinExistence type="evidence at transcript level"/>
<protein>
    <submittedName>
        <fullName evidence="3">Putative secreted protein</fullName>
    </submittedName>
</protein>